<dbReference type="InParanoid" id="A0A2P5D2K9"/>
<dbReference type="AlphaFoldDB" id="A0A2P5D2K9"/>
<name>A0A2P5D2K9_TREOI</name>
<proteinExistence type="predicted"/>
<comment type="caution">
    <text evidence="2">The sequence shown here is derived from an EMBL/GenBank/DDBJ whole genome shotgun (WGS) entry which is preliminary data.</text>
</comment>
<evidence type="ECO:0000256" key="1">
    <source>
        <dbReference type="SAM" id="MobiDB-lite"/>
    </source>
</evidence>
<feature type="compositionally biased region" description="Basic and acidic residues" evidence="1">
    <location>
        <begin position="30"/>
        <end position="42"/>
    </location>
</feature>
<evidence type="ECO:0000313" key="2">
    <source>
        <dbReference type="EMBL" id="PON67524.1"/>
    </source>
</evidence>
<dbReference type="EMBL" id="JXTC01000303">
    <property type="protein sequence ID" value="PON67524.1"/>
    <property type="molecule type" value="Genomic_DNA"/>
</dbReference>
<feature type="region of interest" description="Disordered" evidence="1">
    <location>
        <begin position="1"/>
        <end position="66"/>
    </location>
</feature>
<gene>
    <name evidence="2" type="ORF">TorRG33x02_264310</name>
</gene>
<organism evidence="2 3">
    <name type="scientific">Trema orientale</name>
    <name type="common">Charcoal tree</name>
    <name type="synonym">Celtis orientalis</name>
    <dbReference type="NCBI Taxonomy" id="63057"/>
    <lineage>
        <taxon>Eukaryota</taxon>
        <taxon>Viridiplantae</taxon>
        <taxon>Streptophyta</taxon>
        <taxon>Embryophyta</taxon>
        <taxon>Tracheophyta</taxon>
        <taxon>Spermatophyta</taxon>
        <taxon>Magnoliopsida</taxon>
        <taxon>eudicotyledons</taxon>
        <taxon>Gunneridae</taxon>
        <taxon>Pentapetalae</taxon>
        <taxon>rosids</taxon>
        <taxon>fabids</taxon>
        <taxon>Rosales</taxon>
        <taxon>Cannabaceae</taxon>
        <taxon>Trema</taxon>
    </lineage>
</organism>
<protein>
    <submittedName>
        <fullName evidence="2">Uncharacterized protein</fullName>
    </submittedName>
</protein>
<accession>A0A2P5D2K9</accession>
<sequence length="66" mass="7626">MEKRKLPFPRGRGASGVGGRRTGGRTTWSEFERRRTQEREFEMEPEGEGLPLLGFREAQPRKNHLA</sequence>
<keyword evidence="3" id="KW-1185">Reference proteome</keyword>
<feature type="compositionally biased region" description="Low complexity" evidence="1">
    <location>
        <begin position="48"/>
        <end position="57"/>
    </location>
</feature>
<reference evidence="3" key="1">
    <citation type="submission" date="2016-06" db="EMBL/GenBank/DDBJ databases">
        <title>Parallel loss of symbiosis genes in relatives of nitrogen-fixing non-legume Parasponia.</title>
        <authorList>
            <person name="Van Velzen R."/>
            <person name="Holmer R."/>
            <person name="Bu F."/>
            <person name="Rutten L."/>
            <person name="Van Zeijl A."/>
            <person name="Liu W."/>
            <person name="Santuari L."/>
            <person name="Cao Q."/>
            <person name="Sharma T."/>
            <person name="Shen D."/>
            <person name="Roswanjaya Y."/>
            <person name="Wardhani T."/>
            <person name="Kalhor M.S."/>
            <person name="Jansen J."/>
            <person name="Van den Hoogen J."/>
            <person name="Gungor B."/>
            <person name="Hartog M."/>
            <person name="Hontelez J."/>
            <person name="Verver J."/>
            <person name="Yang W.-C."/>
            <person name="Schijlen E."/>
            <person name="Repin R."/>
            <person name="Schilthuizen M."/>
            <person name="Schranz E."/>
            <person name="Heidstra R."/>
            <person name="Miyata K."/>
            <person name="Fedorova E."/>
            <person name="Kohlen W."/>
            <person name="Bisseling T."/>
            <person name="Smit S."/>
            <person name="Geurts R."/>
        </authorList>
    </citation>
    <scope>NUCLEOTIDE SEQUENCE [LARGE SCALE GENOMIC DNA]</scope>
    <source>
        <strain evidence="3">cv. RG33-2</strain>
    </source>
</reference>
<evidence type="ECO:0000313" key="3">
    <source>
        <dbReference type="Proteomes" id="UP000237000"/>
    </source>
</evidence>
<dbReference type="Proteomes" id="UP000237000">
    <property type="component" value="Unassembled WGS sequence"/>
</dbReference>